<dbReference type="RefSeq" id="WP_250931318.1">
    <property type="nucleotide sequence ID" value="NZ_JAMQBK010000062.1"/>
</dbReference>
<feature type="chain" id="PRO_5046702512" evidence="1">
    <location>
        <begin position="20"/>
        <end position="453"/>
    </location>
</feature>
<evidence type="ECO:0000313" key="4">
    <source>
        <dbReference type="Proteomes" id="UP001202961"/>
    </source>
</evidence>
<dbReference type="Proteomes" id="UP001202961">
    <property type="component" value="Unassembled WGS sequence"/>
</dbReference>
<dbReference type="CDD" id="cd16145">
    <property type="entry name" value="ARS_like"/>
    <property type="match status" value="1"/>
</dbReference>
<keyword evidence="1" id="KW-0732">Signal</keyword>
<name>A0ABT0U9B2_9BACT</name>
<dbReference type="InterPro" id="IPR017850">
    <property type="entry name" value="Alkaline_phosphatase_core_sf"/>
</dbReference>
<dbReference type="SUPFAM" id="SSF53649">
    <property type="entry name" value="Alkaline phosphatase-like"/>
    <property type="match status" value="1"/>
</dbReference>
<dbReference type="EMBL" id="JAMQBK010000062">
    <property type="protein sequence ID" value="MCM2373564.1"/>
    <property type="molecule type" value="Genomic_DNA"/>
</dbReference>
<dbReference type="InterPro" id="IPR000917">
    <property type="entry name" value="Sulfatase_N"/>
</dbReference>
<accession>A0ABT0U9B2</accession>
<sequence>MKKLILCLLALASPAFGYADQTQPPNVIFILADDLGYGDLSCYGQTKFETPNIDALAARGMRFMQHYSGSTVCAPSRCSLLTGLHTGHTPVKGNAEYEPEGQMPMPADTFTVGHFLQSAGYETGLFGKWGLGYPGSVSDPMKMGFDRFYGYNCQRLAHCYYPAFLWNDDERELLWGNVASHTYDYAPDFIHRQALDFIRSNKEQPFFCYYAAIQPHADMIAPEAYMKKFRGKLLPETSYPDDYYIGQAEPHAAFAAMVTVLDDYVGEIVAELDTLGIADSTLVIFSSDNGPHEEGGHDPKYFDSNGVMRGIKRDLYEGGVRVPMIATWPGKIKAGSQSDHVSAFWDFLPTMADLTATPLDHEVDGVSMLPTLLGKSGQKEHEYLYWEFPAQGGREAIRKGDWKAVRYNTNKKPNAPPELFDLSTDVEETTNVAATHPEIVQELSELMSQARSD</sequence>
<feature type="signal peptide" evidence="1">
    <location>
        <begin position="1"/>
        <end position="19"/>
    </location>
</feature>
<feature type="domain" description="Sulfatase N-terminal" evidence="2">
    <location>
        <begin position="25"/>
        <end position="355"/>
    </location>
</feature>
<dbReference type="PANTHER" id="PTHR43751">
    <property type="entry name" value="SULFATASE"/>
    <property type="match status" value="1"/>
</dbReference>
<keyword evidence="4" id="KW-1185">Reference proteome</keyword>
<dbReference type="Gene3D" id="3.40.720.10">
    <property type="entry name" value="Alkaline Phosphatase, subunit A"/>
    <property type="match status" value="1"/>
</dbReference>
<gene>
    <name evidence="3" type="ORF">NB063_23375</name>
</gene>
<dbReference type="Gene3D" id="3.30.1120.10">
    <property type="match status" value="1"/>
</dbReference>
<dbReference type="Pfam" id="PF00884">
    <property type="entry name" value="Sulfatase"/>
    <property type="match status" value="1"/>
</dbReference>
<protein>
    <submittedName>
        <fullName evidence="3">Arylsulfatase</fullName>
    </submittedName>
</protein>
<comment type="caution">
    <text evidence="3">The sequence shown here is derived from an EMBL/GenBank/DDBJ whole genome shotgun (WGS) entry which is preliminary data.</text>
</comment>
<evidence type="ECO:0000256" key="1">
    <source>
        <dbReference type="SAM" id="SignalP"/>
    </source>
</evidence>
<reference evidence="3 4" key="1">
    <citation type="journal article" date="2022" name="Syst. Appl. Microbiol.">
        <title>Rhodopirellula aestuarii sp. nov., a novel member of the genus Rhodopirellula isolated from brackish sediments collected in the Tagus River estuary, Portugal.</title>
        <authorList>
            <person name="Vitorino I.R."/>
            <person name="Klimek D."/>
            <person name="Calusinska M."/>
            <person name="Lobo-da-Cunha A."/>
            <person name="Vasconcelos V."/>
            <person name="Lage O.M."/>
        </authorList>
    </citation>
    <scope>NUCLEOTIDE SEQUENCE [LARGE SCALE GENOMIC DNA]</scope>
    <source>
        <strain evidence="3 4">ICT_H3.1</strain>
    </source>
</reference>
<proteinExistence type="predicted"/>
<evidence type="ECO:0000259" key="2">
    <source>
        <dbReference type="Pfam" id="PF00884"/>
    </source>
</evidence>
<evidence type="ECO:0000313" key="3">
    <source>
        <dbReference type="EMBL" id="MCM2373564.1"/>
    </source>
</evidence>
<dbReference type="InterPro" id="IPR052701">
    <property type="entry name" value="GAG_Ulvan_Degrading_Sulfatases"/>
</dbReference>
<organism evidence="3 4">
    <name type="scientific">Aporhodopirellula aestuarii</name>
    <dbReference type="NCBI Taxonomy" id="2950107"/>
    <lineage>
        <taxon>Bacteria</taxon>
        <taxon>Pseudomonadati</taxon>
        <taxon>Planctomycetota</taxon>
        <taxon>Planctomycetia</taxon>
        <taxon>Pirellulales</taxon>
        <taxon>Pirellulaceae</taxon>
        <taxon>Aporhodopirellula</taxon>
    </lineage>
</organism>
<dbReference type="PANTHER" id="PTHR43751:SF3">
    <property type="entry name" value="SULFATASE N-TERMINAL DOMAIN-CONTAINING PROTEIN"/>
    <property type="match status" value="1"/>
</dbReference>